<dbReference type="GeneID" id="106119616"/>
<feature type="transmembrane region" description="Helical" evidence="2">
    <location>
        <begin position="570"/>
        <end position="589"/>
    </location>
</feature>
<reference evidence="3" key="1">
    <citation type="submission" date="2025-08" db="UniProtKB">
        <authorList>
            <consortium name="RefSeq"/>
        </authorList>
    </citation>
    <scope>IDENTIFICATION</scope>
</reference>
<sequence>MNLNEDPNTDDYFVTAVHIFKYCGAESTDTLRVDALMDKFAPFIKTNKAEYSYLKSLLDPEENNPEVSVLTLATVLNKYSENQKIKADLDESFNLKNGQGPHDSDSGISTEGFQLLEELQCELKEKAHLAQQLRSQLDFTDRQHEEQLATVTAERDSLITHLNLLREENIALSHVKRDYEEVCDRLCCSERALEEATRDLDVTRKRARVLVDQLASLESEKVVLQELLQKSKEECHRINEMYASRQSALLEECETLRGQHADLAARLHDHDHYMQQLIKEKVLLEMELKDVFNKSNATQLRMDRSIDVSYTDDQMLTALDSLNLESQFSQENHLLDEESFTNALKEDQGRVTNMSLFDEIRLSFCNMSRRNTINCSGNFDISIKLQNVTTQTEDIEPCADTNKVQNVIHVETQTDSSSEIENEPYSNNNIVQTCYDCTKCIECEKLRDYATKLESDNKKMNFIVSDMQSNLDRYDEYLNNLQKLEEEENKANIISQAYIDGLESNINTIASKCSIELDTSDKLYTHRQTEPAYCSVSTQAEVPCRDCEMRNSDLQHRSLRRYFWEPLKCLLQVFAVVCFVCATCALYNVSRAGTRCREPLPWRWLDAQDLLDLLLRIEYVADVPM</sequence>
<dbReference type="KEGG" id="pxu:106119616"/>
<accession>A0AAJ6ZDC8</accession>
<proteinExistence type="predicted"/>
<gene>
    <name evidence="3" type="primary">LOC106119616</name>
</gene>
<dbReference type="AlphaFoldDB" id="A0AAJ6ZDC8"/>
<keyword evidence="2" id="KW-0812">Transmembrane</keyword>
<evidence type="ECO:0000256" key="2">
    <source>
        <dbReference type="SAM" id="Phobius"/>
    </source>
</evidence>
<evidence type="ECO:0000256" key="1">
    <source>
        <dbReference type="SAM" id="Coils"/>
    </source>
</evidence>
<dbReference type="Proteomes" id="UP000694872">
    <property type="component" value="Unplaced"/>
</dbReference>
<organism evidence="3">
    <name type="scientific">Papilio xuthus</name>
    <name type="common">Asian swallowtail butterfly</name>
    <dbReference type="NCBI Taxonomy" id="66420"/>
    <lineage>
        <taxon>Eukaryota</taxon>
        <taxon>Metazoa</taxon>
        <taxon>Ecdysozoa</taxon>
        <taxon>Arthropoda</taxon>
        <taxon>Hexapoda</taxon>
        <taxon>Insecta</taxon>
        <taxon>Pterygota</taxon>
        <taxon>Neoptera</taxon>
        <taxon>Endopterygota</taxon>
        <taxon>Lepidoptera</taxon>
        <taxon>Glossata</taxon>
        <taxon>Ditrysia</taxon>
        <taxon>Papilionoidea</taxon>
        <taxon>Papilionidae</taxon>
        <taxon>Papilioninae</taxon>
        <taxon>Papilio</taxon>
    </lineage>
</organism>
<evidence type="ECO:0000313" key="3">
    <source>
        <dbReference type="RefSeq" id="XP_013170114.1"/>
    </source>
</evidence>
<dbReference type="RefSeq" id="XP_013170114.1">
    <property type="nucleotide sequence ID" value="XM_013314660.1"/>
</dbReference>
<keyword evidence="2" id="KW-1133">Transmembrane helix</keyword>
<keyword evidence="2" id="KW-0472">Membrane</keyword>
<protein>
    <submittedName>
        <fullName evidence="3">Myosin-11-like isoform X1</fullName>
    </submittedName>
</protein>
<keyword evidence="1" id="KW-0175">Coiled coil</keyword>
<name>A0AAJ6ZDC8_PAPXU</name>
<feature type="coiled-coil region" evidence="1">
    <location>
        <begin position="193"/>
        <end position="234"/>
    </location>
</feature>
<feature type="coiled-coil region" evidence="1">
    <location>
        <begin position="464"/>
        <end position="494"/>
    </location>
</feature>